<organism evidence="1 2">
    <name type="scientific">Natrarchaeobius halalkaliphilus</name>
    <dbReference type="NCBI Taxonomy" id="1679091"/>
    <lineage>
        <taxon>Archaea</taxon>
        <taxon>Methanobacteriati</taxon>
        <taxon>Methanobacteriota</taxon>
        <taxon>Stenosarchaea group</taxon>
        <taxon>Halobacteria</taxon>
        <taxon>Halobacteriales</taxon>
        <taxon>Natrialbaceae</taxon>
        <taxon>Natrarchaeobius</taxon>
    </lineage>
</organism>
<evidence type="ECO:0000313" key="1">
    <source>
        <dbReference type="EMBL" id="RQG93087.1"/>
    </source>
</evidence>
<dbReference type="RefSeq" id="WP_124176973.1">
    <property type="nucleotide sequence ID" value="NZ_REFY01000001.1"/>
</dbReference>
<dbReference type="OrthoDB" id="275145at2157"/>
<reference evidence="1 2" key="1">
    <citation type="submission" date="2018-10" db="EMBL/GenBank/DDBJ databases">
        <title>Natrarchaeobius chitinivorans gen. nov., sp. nov., and Natrarchaeobius haloalkaliphilus sp. nov., alkaliphilic, chitin-utilizing haloarchaea from hypersaline alkaline lakes.</title>
        <authorList>
            <person name="Sorokin D.Y."/>
            <person name="Elcheninov A.G."/>
            <person name="Kostrikina N.A."/>
            <person name="Bale N.J."/>
            <person name="Sinninghe Damste J.S."/>
            <person name="Khijniak T.V."/>
            <person name="Kublanov I.V."/>
            <person name="Toshchakov S.V."/>
        </authorList>
    </citation>
    <scope>NUCLEOTIDE SEQUENCE [LARGE SCALE GENOMIC DNA]</scope>
    <source>
        <strain evidence="1 2">AArcht-Sl</strain>
    </source>
</reference>
<sequence length="322" mass="37374">MTTQNDAADTLKNAREFVQGNTSTDYLLVHKRETGPEIQTLEFRKTVQNELEKLFADVLTSYIDKVRDGSVGIRNLSAINTVTDESLIQHATIDELPDTELFRSLTSDSTYPTTKYDKNDPPDFQLIKVSDGKKHLIGIQNHRSLKTYDASKSGIPLLYRDAVYSKFESDLLIVPEALNAIYFEDQLFVMTPKSFEKMFEMRDEYEQKAETVISNFEDSGIRFSKSKITDDWMINGDIRVLRKLYTVHENEIPTYATPDRIKMVIDKYDIEVQYRKKNGFIELDIEEYTDIWKLLRLLNSDYAEAELIPDARLEIESKRIMD</sequence>
<dbReference type="Proteomes" id="UP000273828">
    <property type="component" value="Unassembled WGS sequence"/>
</dbReference>
<proteinExistence type="predicted"/>
<dbReference type="EMBL" id="REFY01000001">
    <property type="protein sequence ID" value="RQG93087.1"/>
    <property type="molecule type" value="Genomic_DNA"/>
</dbReference>
<dbReference type="AlphaFoldDB" id="A0A3N6LW85"/>
<name>A0A3N6LW85_9EURY</name>
<keyword evidence="2" id="KW-1185">Reference proteome</keyword>
<comment type="caution">
    <text evidence="1">The sequence shown here is derived from an EMBL/GenBank/DDBJ whole genome shotgun (WGS) entry which is preliminary data.</text>
</comment>
<dbReference type="Pfam" id="PF16162">
    <property type="entry name" value="KwaB"/>
    <property type="match status" value="1"/>
</dbReference>
<evidence type="ECO:0000313" key="2">
    <source>
        <dbReference type="Proteomes" id="UP000273828"/>
    </source>
</evidence>
<protein>
    <submittedName>
        <fullName evidence="1">DUF4868 domain-containing protein</fullName>
    </submittedName>
</protein>
<gene>
    <name evidence="1" type="ORF">EA462_02460</name>
</gene>
<accession>A0A3N6LW85</accession>
<dbReference type="InterPro" id="IPR032359">
    <property type="entry name" value="KwaB-like"/>
</dbReference>